<dbReference type="Pfam" id="PF00188">
    <property type="entry name" value="CAP"/>
    <property type="match status" value="1"/>
</dbReference>
<dbReference type="GO" id="GO:0005576">
    <property type="term" value="C:extracellular region"/>
    <property type="evidence" value="ECO:0007669"/>
    <property type="project" value="UniProtKB-SubCell"/>
</dbReference>
<reference evidence="6 7" key="1">
    <citation type="journal article" date="2021" name="BMC Biol.">
        <title>Horizontally acquired antibacterial genes associated with adaptive radiation of ladybird beetles.</title>
        <authorList>
            <person name="Li H.S."/>
            <person name="Tang X.F."/>
            <person name="Huang Y.H."/>
            <person name="Xu Z.Y."/>
            <person name="Chen M.L."/>
            <person name="Du X.Y."/>
            <person name="Qiu B.Y."/>
            <person name="Chen P.T."/>
            <person name="Zhang W."/>
            <person name="Slipinski A."/>
            <person name="Escalona H.E."/>
            <person name="Waterhouse R.M."/>
            <person name="Zwick A."/>
            <person name="Pang H."/>
        </authorList>
    </citation>
    <scope>NUCLEOTIDE SEQUENCE [LARGE SCALE GENOMIC DNA]</scope>
    <source>
        <strain evidence="6">SYSU2018</strain>
    </source>
</reference>
<organism evidence="6 7">
    <name type="scientific">Cryptolaemus montrouzieri</name>
    <dbReference type="NCBI Taxonomy" id="559131"/>
    <lineage>
        <taxon>Eukaryota</taxon>
        <taxon>Metazoa</taxon>
        <taxon>Ecdysozoa</taxon>
        <taxon>Arthropoda</taxon>
        <taxon>Hexapoda</taxon>
        <taxon>Insecta</taxon>
        <taxon>Pterygota</taxon>
        <taxon>Neoptera</taxon>
        <taxon>Endopterygota</taxon>
        <taxon>Coleoptera</taxon>
        <taxon>Polyphaga</taxon>
        <taxon>Cucujiformia</taxon>
        <taxon>Coccinelloidea</taxon>
        <taxon>Coccinellidae</taxon>
        <taxon>Scymninae</taxon>
        <taxon>Scymnini</taxon>
        <taxon>Cryptolaemus</taxon>
    </lineage>
</organism>
<dbReference type="SUPFAM" id="SSF55797">
    <property type="entry name" value="PR-1-like"/>
    <property type="match status" value="1"/>
</dbReference>
<evidence type="ECO:0000313" key="6">
    <source>
        <dbReference type="EMBL" id="KAL3277087.1"/>
    </source>
</evidence>
<evidence type="ECO:0000256" key="2">
    <source>
        <dbReference type="ARBA" id="ARBA00022525"/>
    </source>
</evidence>
<evidence type="ECO:0000256" key="4">
    <source>
        <dbReference type="SAM" id="Phobius"/>
    </source>
</evidence>
<feature type="domain" description="SCP" evidence="5">
    <location>
        <begin position="57"/>
        <end position="209"/>
    </location>
</feature>
<evidence type="ECO:0000313" key="7">
    <source>
        <dbReference type="Proteomes" id="UP001516400"/>
    </source>
</evidence>
<dbReference type="AlphaFoldDB" id="A0ABD2NEH7"/>
<feature type="region of interest" description="Disordered" evidence="3">
    <location>
        <begin position="505"/>
        <end position="529"/>
    </location>
</feature>
<feature type="transmembrane region" description="Helical" evidence="4">
    <location>
        <begin position="536"/>
        <end position="563"/>
    </location>
</feature>
<proteinExistence type="predicted"/>
<comment type="subcellular location">
    <subcellularLocation>
        <location evidence="1">Secreted</location>
    </subcellularLocation>
</comment>
<protein>
    <recommendedName>
        <fullName evidence="5">SCP domain-containing protein</fullName>
    </recommendedName>
</protein>
<keyword evidence="4" id="KW-0812">Transmembrane</keyword>
<dbReference type="EMBL" id="JABFTP020000103">
    <property type="protein sequence ID" value="KAL3277087.1"/>
    <property type="molecule type" value="Genomic_DNA"/>
</dbReference>
<evidence type="ECO:0000256" key="1">
    <source>
        <dbReference type="ARBA" id="ARBA00004613"/>
    </source>
</evidence>
<feature type="region of interest" description="Disordered" evidence="3">
    <location>
        <begin position="369"/>
        <end position="449"/>
    </location>
</feature>
<dbReference type="InterPro" id="IPR035940">
    <property type="entry name" value="CAP_sf"/>
</dbReference>
<dbReference type="CDD" id="cd05380">
    <property type="entry name" value="CAP_euk"/>
    <property type="match status" value="1"/>
</dbReference>
<dbReference type="SMART" id="SM00198">
    <property type="entry name" value="SCP"/>
    <property type="match status" value="1"/>
</dbReference>
<dbReference type="Gene3D" id="3.40.33.10">
    <property type="entry name" value="CAP"/>
    <property type="match status" value="1"/>
</dbReference>
<keyword evidence="4" id="KW-0472">Membrane</keyword>
<evidence type="ECO:0000259" key="5">
    <source>
        <dbReference type="SMART" id="SM00198"/>
    </source>
</evidence>
<name>A0ABD2NEH7_9CUCU</name>
<keyword evidence="4" id="KW-1133">Transmembrane helix</keyword>
<feature type="compositionally biased region" description="Basic and acidic residues" evidence="3">
    <location>
        <begin position="511"/>
        <end position="529"/>
    </location>
</feature>
<accession>A0ABD2NEH7</accession>
<dbReference type="Proteomes" id="UP001516400">
    <property type="component" value="Unassembled WGS sequence"/>
</dbReference>
<dbReference type="InterPro" id="IPR014044">
    <property type="entry name" value="CAP_dom"/>
</dbReference>
<sequence length="570" mass="65236">MQIYLHLMVIYSYLSIISTESYIKPSFYPYCKNNQQCEKLCNCEIAPKCLPLLMDETIRNGILYYHNQIRDIQSGTDPYPSGMTVLEYDMELEEVSKCLSAICSDEHSHCFKTRRFAETSQSVGQLILDEGETPKVFLWMQMMNYWLGQARNPTLDEIQDLPGGDKGEQFHNYAQLMSDKIRSIGCAWSLADNWLTFVCTYGPRGAIRGEPIFKDGYPCSLCPVSFICDYIKPFERLCKPMKYSKSFLYSGYGEITTEKATLPPYSILSITSTPTQSLQLSFPIAEMIPSSSDAVLPQTFHVMPRTTTQTITQLHPEIYPYFSTQYSQPPPPEFFSQFIPTQFPLPESQPPSLLQQYLPVQQQLQQSLPQPQPQLQLQFQPQTPLQPPSQSQLQFYLQSQLQTQQQQTQSQQPLQSPLQPQLQQQAQTQPQAHQQLQFTRTQPQPQLQPQLQLQSPLLQDLHLRQQFLTPGQVETAPRIQELPHLHLQPVLELQTKQVLTSVTSISQNSEVDTRRTRRKGDDESEQKKPENRIGNVALLIFVAVGGIFIIIGVGVFILTINLFDFSCFSR</sequence>
<keyword evidence="7" id="KW-1185">Reference proteome</keyword>
<gene>
    <name evidence="6" type="ORF">HHI36_012445</name>
</gene>
<evidence type="ECO:0000256" key="3">
    <source>
        <dbReference type="SAM" id="MobiDB-lite"/>
    </source>
</evidence>
<keyword evidence="2" id="KW-0964">Secreted</keyword>
<comment type="caution">
    <text evidence="6">The sequence shown here is derived from an EMBL/GenBank/DDBJ whole genome shotgun (WGS) entry which is preliminary data.</text>
</comment>